<evidence type="ECO:0000313" key="3">
    <source>
        <dbReference type="EMBL" id="RMY41050.1"/>
    </source>
</evidence>
<sequence length="446" mass="50270">MGKVGALIIRVVLDEPNRIYCGPEEPVTGYVSVYYDTSDSRKKREELPSDLFGPLKLSINFHGRAKTKITTDNSSSSSVHRGRAPLFYIVSDIHDGPYRSAPGEKHWFPFSVCFPPTVDMSQRRAWKEHPKFDHGFSEELPPSCKTDHVRFNSKFEAFTEFRVETTAIMPGIDVKIIIINEHEGPLVLYEKPRTRVEDVDTTPDVWRSRLKIRNAELLPESERPSGFRERVKAMTRSDYFPEYYFEALCTHPQRLYLQEPIHFELRIRPQAELSTAPLWPDLHLKTFAVTLYARTLVRANIHIFSEPESFGDEKVLNFVATERELPPGPFEKANDMTKRIVTGPFSGGPSSFTTFNISRSYQMQIKFVVAEAGKEFKSERCIPVEVCPPLTVPGPDRTGTASAATQGGEAMAGPSSARPTAPEGPDGLPRYEAQVEPPAYGEQKGT</sequence>
<feature type="region of interest" description="Disordered" evidence="1">
    <location>
        <begin position="391"/>
        <end position="446"/>
    </location>
</feature>
<evidence type="ECO:0008006" key="6">
    <source>
        <dbReference type="Google" id="ProtNLM"/>
    </source>
</evidence>
<accession>A0A3M7AFC6</accession>
<dbReference type="Gene3D" id="2.60.40.640">
    <property type="match status" value="1"/>
</dbReference>
<protein>
    <recommendedName>
        <fullName evidence="6">Arrestin-like N-terminal domain-containing protein</fullName>
    </recommendedName>
</protein>
<reference evidence="4 5" key="1">
    <citation type="journal article" date="2018" name="BMC Genomics">
        <title>Genomic evidence for intraspecific hybridization in a clonal and extremely halotolerant yeast.</title>
        <authorList>
            <person name="Gostincar C."/>
            <person name="Stajich J.E."/>
            <person name="Zupancic J."/>
            <person name="Zalar P."/>
            <person name="Gunde-Cimerman N."/>
        </authorList>
    </citation>
    <scope>NUCLEOTIDE SEQUENCE [LARGE SCALE GENOMIC DNA]</scope>
    <source>
        <strain evidence="3 5">EXF-6651</strain>
        <strain evidence="2 4">EXF-6669</strain>
    </source>
</reference>
<evidence type="ECO:0000256" key="1">
    <source>
        <dbReference type="SAM" id="MobiDB-lite"/>
    </source>
</evidence>
<dbReference type="Proteomes" id="UP000271337">
    <property type="component" value="Unassembled WGS sequence"/>
</dbReference>
<comment type="caution">
    <text evidence="2">The sequence shown here is derived from an EMBL/GenBank/DDBJ whole genome shotgun (WGS) entry which is preliminary data.</text>
</comment>
<evidence type="ECO:0000313" key="4">
    <source>
        <dbReference type="Proteomes" id="UP000271337"/>
    </source>
</evidence>
<organism evidence="2 4">
    <name type="scientific">Hortaea werneckii</name>
    <name type="common">Black yeast</name>
    <name type="synonym">Cladosporium werneckii</name>
    <dbReference type="NCBI Taxonomy" id="91943"/>
    <lineage>
        <taxon>Eukaryota</taxon>
        <taxon>Fungi</taxon>
        <taxon>Dikarya</taxon>
        <taxon>Ascomycota</taxon>
        <taxon>Pezizomycotina</taxon>
        <taxon>Dothideomycetes</taxon>
        <taxon>Dothideomycetidae</taxon>
        <taxon>Mycosphaerellales</taxon>
        <taxon>Teratosphaeriaceae</taxon>
        <taxon>Hortaea</taxon>
    </lineage>
</organism>
<proteinExistence type="predicted"/>
<gene>
    <name evidence="3" type="ORF">D0866_00866</name>
    <name evidence="2" type="ORF">D0867_00343</name>
</gene>
<dbReference type="EMBL" id="QWIL01000015">
    <property type="protein sequence ID" value="RMY25990.1"/>
    <property type="molecule type" value="Genomic_DNA"/>
</dbReference>
<dbReference type="Proteomes" id="UP000276864">
    <property type="component" value="Unassembled WGS sequence"/>
</dbReference>
<dbReference type="InterPro" id="IPR014752">
    <property type="entry name" value="Arrestin-like_C"/>
</dbReference>
<evidence type="ECO:0000313" key="2">
    <source>
        <dbReference type="EMBL" id="RMY25990.1"/>
    </source>
</evidence>
<dbReference type="AlphaFoldDB" id="A0A3M7AFC6"/>
<evidence type="ECO:0000313" key="5">
    <source>
        <dbReference type="Proteomes" id="UP000276864"/>
    </source>
</evidence>
<dbReference type="OrthoDB" id="2333384at2759"/>
<name>A0A3M7AFC6_HORWE</name>
<dbReference type="EMBL" id="QWIM01000044">
    <property type="protein sequence ID" value="RMY41050.1"/>
    <property type="molecule type" value="Genomic_DNA"/>
</dbReference>